<sequence length="284" mass="31536">MSKVDLEYLRTWVGKEVIDEDVLDVRHARLMAATLGLSQQDVRAGVPMQPLWHWLYFLQGLPPSELGQDSHPARGGFLPPVPLSNRMWAGGQLEFAQPLRLGAHVRKSSSVMSVDHKQGRTGDLVFVTVRHEVDQDGRPALTELHDIVFKDPTPPTASASADEPARPTPTHVEQFTPDSTTLFRYSALTFNGHRIHYDHDYCREVEGYPSLVIHGPLNATLLAMLAQRVAGKPLRRFKYRGLRPALLGQTLRLEAAPDPEDGDGLLLWAVLANGQVCMQASANF</sequence>
<dbReference type="InterPro" id="IPR039569">
    <property type="entry name" value="FAS1-like_DH_region"/>
</dbReference>
<dbReference type="InterPro" id="IPR052741">
    <property type="entry name" value="Mitochondrial_HTD2"/>
</dbReference>
<dbReference type="Pfam" id="PF13452">
    <property type="entry name" value="FAS1_DH_region"/>
    <property type="match status" value="1"/>
</dbReference>
<dbReference type="InterPro" id="IPR029069">
    <property type="entry name" value="HotDog_dom_sf"/>
</dbReference>
<dbReference type="SUPFAM" id="SSF54637">
    <property type="entry name" value="Thioesterase/thiol ester dehydrase-isomerase"/>
    <property type="match status" value="2"/>
</dbReference>
<organism evidence="3 4">
    <name type="scientific">Hydrogenophaga luteola</name>
    <dbReference type="NCBI Taxonomy" id="1591122"/>
    <lineage>
        <taxon>Bacteria</taxon>
        <taxon>Pseudomonadati</taxon>
        <taxon>Pseudomonadota</taxon>
        <taxon>Betaproteobacteria</taxon>
        <taxon>Burkholderiales</taxon>
        <taxon>Comamonadaceae</taxon>
        <taxon>Hydrogenophaga</taxon>
    </lineage>
</organism>
<feature type="region of interest" description="Disordered" evidence="1">
    <location>
        <begin position="149"/>
        <end position="172"/>
    </location>
</feature>
<accession>A0ABV7W1P1</accession>
<dbReference type="EMBL" id="JBHRXX010000002">
    <property type="protein sequence ID" value="MFC3682941.1"/>
    <property type="molecule type" value="Genomic_DNA"/>
</dbReference>
<dbReference type="RefSeq" id="WP_382171631.1">
    <property type="nucleotide sequence ID" value="NZ_JBHRXX010000002.1"/>
</dbReference>
<dbReference type="PANTHER" id="PTHR28152:SF1">
    <property type="entry name" value="HYDROXYACYL-THIOESTER DEHYDRATASE TYPE 2, MITOCHONDRIAL"/>
    <property type="match status" value="1"/>
</dbReference>
<name>A0ABV7W1P1_9BURK</name>
<evidence type="ECO:0000259" key="2">
    <source>
        <dbReference type="Pfam" id="PF13452"/>
    </source>
</evidence>
<dbReference type="Gene3D" id="3.10.129.10">
    <property type="entry name" value="Hotdog Thioesterase"/>
    <property type="match status" value="2"/>
</dbReference>
<keyword evidence="4" id="KW-1185">Reference proteome</keyword>
<reference evidence="4" key="1">
    <citation type="journal article" date="2019" name="Int. J. Syst. Evol. Microbiol.">
        <title>The Global Catalogue of Microorganisms (GCM) 10K type strain sequencing project: providing services to taxonomists for standard genome sequencing and annotation.</title>
        <authorList>
            <consortium name="The Broad Institute Genomics Platform"/>
            <consortium name="The Broad Institute Genome Sequencing Center for Infectious Disease"/>
            <person name="Wu L."/>
            <person name="Ma J."/>
        </authorList>
    </citation>
    <scope>NUCLEOTIDE SEQUENCE [LARGE SCALE GENOMIC DNA]</scope>
    <source>
        <strain evidence="4">KCTC 42501</strain>
    </source>
</reference>
<evidence type="ECO:0000256" key="1">
    <source>
        <dbReference type="SAM" id="MobiDB-lite"/>
    </source>
</evidence>
<protein>
    <submittedName>
        <fullName evidence="3">MaoC family dehydratase N-terminal domain-containing protein</fullName>
    </submittedName>
</protein>
<dbReference type="Proteomes" id="UP001595729">
    <property type="component" value="Unassembled WGS sequence"/>
</dbReference>
<evidence type="ECO:0000313" key="3">
    <source>
        <dbReference type="EMBL" id="MFC3682941.1"/>
    </source>
</evidence>
<evidence type="ECO:0000313" key="4">
    <source>
        <dbReference type="Proteomes" id="UP001595729"/>
    </source>
</evidence>
<proteinExistence type="predicted"/>
<feature type="domain" description="FAS1-like dehydratase" evidence="2">
    <location>
        <begin position="78"/>
        <end position="142"/>
    </location>
</feature>
<comment type="caution">
    <text evidence="3">The sequence shown here is derived from an EMBL/GenBank/DDBJ whole genome shotgun (WGS) entry which is preliminary data.</text>
</comment>
<gene>
    <name evidence="3" type="ORF">ACFOPI_05005</name>
</gene>
<dbReference type="PANTHER" id="PTHR28152">
    <property type="entry name" value="HYDROXYACYL-THIOESTER DEHYDRATASE TYPE 2, MITOCHONDRIAL"/>
    <property type="match status" value="1"/>
</dbReference>